<feature type="compositionally biased region" description="Low complexity" evidence="4">
    <location>
        <begin position="525"/>
        <end position="544"/>
    </location>
</feature>
<dbReference type="InterPro" id="IPR001876">
    <property type="entry name" value="Znf_RanBP2"/>
</dbReference>
<dbReference type="EMBL" id="KQ085899">
    <property type="protein sequence ID" value="KLO17977.1"/>
    <property type="molecule type" value="Genomic_DNA"/>
</dbReference>
<evidence type="ECO:0000256" key="2">
    <source>
        <dbReference type="ARBA" id="ARBA00022771"/>
    </source>
</evidence>
<feature type="domain" description="RanBP2-type" evidence="5">
    <location>
        <begin position="692"/>
        <end position="717"/>
    </location>
</feature>
<dbReference type="Pfam" id="PF00641">
    <property type="entry name" value="Zn_ribbon_RanBP"/>
    <property type="match status" value="2"/>
</dbReference>
<evidence type="ECO:0000313" key="7">
    <source>
        <dbReference type="Proteomes" id="UP000053477"/>
    </source>
</evidence>
<feature type="compositionally biased region" description="Basic and acidic residues" evidence="4">
    <location>
        <begin position="402"/>
        <end position="425"/>
    </location>
</feature>
<organism evidence="6 7">
    <name type="scientific">Schizopora paradoxa</name>
    <dbReference type="NCBI Taxonomy" id="27342"/>
    <lineage>
        <taxon>Eukaryota</taxon>
        <taxon>Fungi</taxon>
        <taxon>Dikarya</taxon>
        <taxon>Basidiomycota</taxon>
        <taxon>Agaricomycotina</taxon>
        <taxon>Agaricomycetes</taxon>
        <taxon>Hymenochaetales</taxon>
        <taxon>Schizoporaceae</taxon>
        <taxon>Schizopora</taxon>
    </lineage>
</organism>
<feature type="compositionally biased region" description="Basic and acidic residues" evidence="4">
    <location>
        <begin position="127"/>
        <end position="142"/>
    </location>
</feature>
<dbReference type="Gene3D" id="4.10.1060.10">
    <property type="entry name" value="Zinc finger, RanBP2-type"/>
    <property type="match status" value="3"/>
</dbReference>
<gene>
    <name evidence="6" type="ORF">SCHPADRAFT_925497</name>
</gene>
<keyword evidence="3" id="KW-0862">Zinc</keyword>
<feature type="region of interest" description="Disordered" evidence="4">
    <location>
        <begin position="159"/>
        <end position="597"/>
    </location>
</feature>
<dbReference type="OrthoDB" id="79830at2759"/>
<feature type="compositionally biased region" description="Polar residues" evidence="4">
    <location>
        <begin position="204"/>
        <end position="220"/>
    </location>
</feature>
<protein>
    <recommendedName>
        <fullName evidence="5">RanBP2-type domain-containing protein</fullName>
    </recommendedName>
</protein>
<sequence length="834" mass="89292">MSGVARSNSRRGRTPQSPYARPKPLKKQSSWGMTTIWNFLSAMGLHDRKTNEEEDTEEEGEASQLREDIQEESDMEVQEVLSIPERISERYQQATPSPIRVAQAASPPPAAPGSDSNLPPVTPGRSPAKEKMTEFLQKKRQDGSLSDVELAGMLSLLEKASEETVKPEPFRFSATPTTPARSPQPEGFSTPSPVRQLGADRSHNPSSLPVFTNNTASTPRGSPRKQLSRNPNGEYRWVGGGSARSSHSPSRRTTPRKGSPSKADGKRRRVDDSVESPISQFSSSSAVQPSSSSSDKEPANGLSKASTSQTTPQRIPRPVLRPKTAPVHPSPLRQVINGASPPGSPPSVTRNAGSPQKTPSRAAAVFTEIIEKVTPPPKPDVSNPYQTASPVKPLAKPKERRKMTEARAKEAEKAKEKDVQKEDLPSPKTIIEATIPKGAKRSRPPPDVRKTPVAKSLSPESRLFGPRDDFDTTMDSMEVEEPKDSDEQNTPTKRQRTVEIEEVDDDVEMNISADKYEVYEPSEFSTQRQPPTTTPSSASNTQSPGSATTPSPTNVFPPSVKSMPFVKSSLPTQPSKLRASFTAEEDEPEEIKLPSKKPEVPKINGFIGKSPKDITMKMDAKALPTFVFQISAAVIDPKYLDASAVAKSKPLSALPTFDLSKPIASTSKSSSTSLASAPPVLTTAAAAQKCSDAWECSTCMLKNPASVTDRCTVCEAPRQDSTPVPASTTSTNGATSVVTTAAAASKGTDTWTCSLCMLKNPASATEACTICEAPRAGASKQSTTSAAPSAPASTVFTTAAAAQKSQDAWTCSLCMLKNPASATDKCTVCENPRS</sequence>
<proteinExistence type="predicted"/>
<feature type="compositionally biased region" description="Low complexity" evidence="4">
    <location>
        <begin position="275"/>
        <end position="293"/>
    </location>
</feature>
<feature type="compositionally biased region" description="Polar residues" evidence="4">
    <location>
        <begin position="174"/>
        <end position="193"/>
    </location>
</feature>
<dbReference type="InParanoid" id="A0A0H2S298"/>
<dbReference type="Proteomes" id="UP000053477">
    <property type="component" value="Unassembled WGS sequence"/>
</dbReference>
<dbReference type="STRING" id="27342.A0A0H2S298"/>
<feature type="compositionally biased region" description="Basic and acidic residues" evidence="4">
    <location>
        <begin position="159"/>
        <end position="169"/>
    </location>
</feature>
<keyword evidence="7" id="KW-1185">Reference proteome</keyword>
<feature type="compositionally biased region" description="Polar residues" evidence="4">
    <location>
        <begin position="303"/>
        <end position="313"/>
    </location>
</feature>
<dbReference type="SMART" id="SM00547">
    <property type="entry name" value="ZnF_RBZ"/>
    <property type="match status" value="3"/>
</dbReference>
<feature type="region of interest" description="Disordered" evidence="4">
    <location>
        <begin position="46"/>
        <end position="146"/>
    </location>
</feature>
<name>A0A0H2S298_9AGAM</name>
<feature type="compositionally biased region" description="Polar residues" evidence="4">
    <location>
        <begin position="346"/>
        <end position="359"/>
    </location>
</feature>
<accession>A0A0H2S298</accession>
<reference evidence="6 7" key="1">
    <citation type="submission" date="2015-04" db="EMBL/GenBank/DDBJ databases">
        <title>Complete genome sequence of Schizopora paradoxa KUC8140, a cosmopolitan wood degrader in East Asia.</title>
        <authorList>
            <consortium name="DOE Joint Genome Institute"/>
            <person name="Min B."/>
            <person name="Park H."/>
            <person name="Jang Y."/>
            <person name="Kim J.-J."/>
            <person name="Kim K.H."/>
            <person name="Pangilinan J."/>
            <person name="Lipzen A."/>
            <person name="Riley R."/>
            <person name="Grigoriev I.V."/>
            <person name="Spatafora J.W."/>
            <person name="Choi I.-G."/>
        </authorList>
    </citation>
    <scope>NUCLEOTIDE SEQUENCE [LARGE SCALE GENOMIC DNA]</scope>
    <source>
        <strain evidence="6 7">KUC8140</strain>
    </source>
</reference>
<keyword evidence="2" id="KW-0863">Zinc-finger</keyword>
<dbReference type="GO" id="GO:0008270">
    <property type="term" value="F:zinc ion binding"/>
    <property type="evidence" value="ECO:0007669"/>
    <property type="project" value="UniProtKB-KW"/>
</dbReference>
<feature type="region of interest" description="Disordered" evidence="4">
    <location>
        <begin position="1"/>
        <end position="32"/>
    </location>
</feature>
<feature type="compositionally biased region" description="Polar residues" evidence="4">
    <location>
        <begin position="545"/>
        <end position="556"/>
    </location>
</feature>
<feature type="compositionally biased region" description="Acidic residues" evidence="4">
    <location>
        <begin position="52"/>
        <end position="61"/>
    </location>
</feature>
<evidence type="ECO:0000256" key="3">
    <source>
        <dbReference type="ARBA" id="ARBA00022833"/>
    </source>
</evidence>
<evidence type="ECO:0000256" key="1">
    <source>
        <dbReference type="ARBA" id="ARBA00022723"/>
    </source>
</evidence>
<evidence type="ECO:0000313" key="6">
    <source>
        <dbReference type="EMBL" id="KLO17977.1"/>
    </source>
</evidence>
<dbReference type="FunCoup" id="A0A0H2S298">
    <property type="interactions" value="17"/>
</dbReference>
<dbReference type="AlphaFoldDB" id="A0A0H2S298"/>
<feature type="domain" description="RanBP2-type" evidence="5">
    <location>
        <begin position="749"/>
        <end position="774"/>
    </location>
</feature>
<feature type="domain" description="RanBP2-type" evidence="5">
    <location>
        <begin position="807"/>
        <end position="832"/>
    </location>
</feature>
<evidence type="ECO:0000259" key="5">
    <source>
        <dbReference type="SMART" id="SM00547"/>
    </source>
</evidence>
<keyword evidence="1" id="KW-0479">Metal-binding</keyword>
<evidence type="ECO:0000256" key="4">
    <source>
        <dbReference type="SAM" id="MobiDB-lite"/>
    </source>
</evidence>